<dbReference type="GO" id="GO:0046983">
    <property type="term" value="F:protein dimerization activity"/>
    <property type="evidence" value="ECO:0007669"/>
    <property type="project" value="InterPro"/>
</dbReference>
<dbReference type="SUPFAM" id="SSF55874">
    <property type="entry name" value="ATPase domain of HSP90 chaperone/DNA topoisomerase II/histidine kinase"/>
    <property type="match status" value="1"/>
</dbReference>
<feature type="transmembrane region" description="Helical" evidence="5">
    <location>
        <begin position="826"/>
        <end position="847"/>
    </location>
</feature>
<organism evidence="8 9">
    <name type="scientific">Termitidicoccus mucosus</name>
    <dbReference type="NCBI Taxonomy" id="1184151"/>
    <lineage>
        <taxon>Bacteria</taxon>
        <taxon>Pseudomonadati</taxon>
        <taxon>Verrucomicrobiota</taxon>
        <taxon>Opitutia</taxon>
        <taxon>Opitutales</taxon>
        <taxon>Opitutaceae</taxon>
        <taxon>Termitidicoccus</taxon>
    </lineage>
</organism>
<evidence type="ECO:0000259" key="7">
    <source>
        <dbReference type="PROSITE" id="PS50109"/>
    </source>
</evidence>
<dbReference type="AlphaFoldDB" id="A0A178IMC3"/>
<dbReference type="Pfam" id="PF07495">
    <property type="entry name" value="Y_Y_Y"/>
    <property type="match status" value="1"/>
</dbReference>
<dbReference type="RefSeq" id="WP_068769163.1">
    <property type="nucleotide sequence ID" value="NZ_CP109796.1"/>
</dbReference>
<keyword evidence="6" id="KW-0732">Signal</keyword>
<keyword evidence="1" id="KW-0808">Transferase</keyword>
<dbReference type="Gene3D" id="2.60.40.10">
    <property type="entry name" value="Immunoglobulins"/>
    <property type="match status" value="1"/>
</dbReference>
<dbReference type="InterPro" id="IPR005467">
    <property type="entry name" value="His_kinase_dom"/>
</dbReference>
<reference evidence="8 9" key="1">
    <citation type="submission" date="2016-01" db="EMBL/GenBank/DDBJ databases">
        <title>High potential of lignocellulose degradation of a new Verrucomicrobia species.</title>
        <authorList>
            <person name="Wang Y."/>
            <person name="Shi Y."/>
            <person name="Qiu Z."/>
            <person name="Liu S."/>
            <person name="Yang H."/>
        </authorList>
    </citation>
    <scope>NUCLEOTIDE SEQUENCE [LARGE SCALE GENOMIC DNA]</scope>
    <source>
        <strain evidence="8 9">TSB47</strain>
    </source>
</reference>
<dbReference type="SMART" id="SM00387">
    <property type="entry name" value="HATPase_c"/>
    <property type="match status" value="1"/>
</dbReference>
<accession>A0A178IMC3</accession>
<feature type="signal peptide" evidence="6">
    <location>
        <begin position="1"/>
        <end position="23"/>
    </location>
</feature>
<evidence type="ECO:0000256" key="1">
    <source>
        <dbReference type="ARBA" id="ARBA00022679"/>
    </source>
</evidence>
<dbReference type="SUPFAM" id="SSF101898">
    <property type="entry name" value="NHL repeat"/>
    <property type="match status" value="1"/>
</dbReference>
<dbReference type="GO" id="GO:0000155">
    <property type="term" value="F:phosphorelay sensor kinase activity"/>
    <property type="evidence" value="ECO:0007669"/>
    <property type="project" value="InterPro"/>
</dbReference>
<evidence type="ECO:0000313" key="8">
    <source>
        <dbReference type="EMBL" id="OAM91034.1"/>
    </source>
</evidence>
<dbReference type="InterPro" id="IPR015943">
    <property type="entry name" value="WD40/YVTN_repeat-like_dom_sf"/>
</dbReference>
<dbReference type="InterPro" id="IPR050482">
    <property type="entry name" value="Sensor_HK_TwoCompSys"/>
</dbReference>
<keyword evidence="3" id="KW-0902">Two-component regulatory system</keyword>
<dbReference type="InterPro" id="IPR013783">
    <property type="entry name" value="Ig-like_fold"/>
</dbReference>
<dbReference type="InterPro" id="IPR003594">
    <property type="entry name" value="HATPase_dom"/>
</dbReference>
<feature type="region of interest" description="Disordered" evidence="4">
    <location>
        <begin position="1021"/>
        <end position="1041"/>
    </location>
</feature>
<dbReference type="InterPro" id="IPR036890">
    <property type="entry name" value="HATPase_C_sf"/>
</dbReference>
<dbReference type="SUPFAM" id="SSF63829">
    <property type="entry name" value="Calcium-dependent phosphotriesterase"/>
    <property type="match status" value="2"/>
</dbReference>
<dbReference type="STRING" id="1184151.AW736_05215"/>
<dbReference type="Gene3D" id="2.130.10.10">
    <property type="entry name" value="YVTN repeat-like/Quinoprotein amine dehydrogenase"/>
    <property type="match status" value="3"/>
</dbReference>
<feature type="chain" id="PRO_5008089089" description="Histidine kinase domain-containing protein" evidence="6">
    <location>
        <begin position="24"/>
        <end position="1081"/>
    </location>
</feature>
<dbReference type="InterPro" id="IPR011712">
    <property type="entry name" value="Sig_transdc_His_kin_sub3_dim/P"/>
</dbReference>
<keyword evidence="5" id="KW-1133">Transmembrane helix</keyword>
<dbReference type="Proteomes" id="UP000078486">
    <property type="component" value="Unassembled WGS sequence"/>
</dbReference>
<protein>
    <recommendedName>
        <fullName evidence="7">Histidine kinase domain-containing protein</fullName>
    </recommendedName>
</protein>
<evidence type="ECO:0000256" key="2">
    <source>
        <dbReference type="ARBA" id="ARBA00022777"/>
    </source>
</evidence>
<evidence type="ECO:0000256" key="6">
    <source>
        <dbReference type="SAM" id="SignalP"/>
    </source>
</evidence>
<dbReference type="Pfam" id="PF07730">
    <property type="entry name" value="HisKA_3"/>
    <property type="match status" value="1"/>
</dbReference>
<dbReference type="InterPro" id="IPR011110">
    <property type="entry name" value="Reg_prop"/>
</dbReference>
<dbReference type="Gene3D" id="3.30.565.10">
    <property type="entry name" value="Histidine kinase-like ATPase, C-terminal domain"/>
    <property type="match status" value="1"/>
</dbReference>
<keyword evidence="5" id="KW-0812">Transmembrane</keyword>
<proteinExistence type="predicted"/>
<sequence length="1081" mass="119700">MPRLVFIPRLTSPALALTLALHATTPPGAPASSRDYLVHSWQTDNGLPQNWVSSIAQTPDGYLWIGTRHGGLARFDGVRFVHFNPQNTPEFLDMQVERLAVDAQGTMWIATTDQSITAMHGDRFELFRRPRTEPELRIATVLHAGGGTVVFNTENGEIARLDHAKGREGWSISKPASAARAFSYNIYPSETFCRDRGGAYWYIDQNRLLACMSENGEAQALPDPLLAALVKHPRTNVNAIEIDANGSLWIVTDRQILSWNGCAAEDHTPPGTGPLADVRQVALSGDDGLWIVEKQRLRKLARKTWVAEADPRLLGGIMSSRHYQLYGDSRGGAWIVSYGQGLLHARADGRTQLLTEKDGLPSRLLTCWFEDNEGNVWIGTTGDGLVRIRDLAFRVVGEAEGMPEKIVCSVGVDAAGDIWAGTISGQLTHWRDGAGRVVTLPPVETTPIGGIAIWPSRDGTVWIGSLYHGLKPFRNGRLEQPVPMRDATFIRAFLEDKRGDLWIGQFGALCRYTPATGKIKYFGSDQGFQANTGVGAFAEDANGALWIGVESGDLWRYGNGRFTRHQRPAEWPRSRCVSLLADADGTVWMGTLGNGLVRFRDGRFTRFGTRNGLPDDNVSQLLDDGAGNLWCGTYAGIMRIKKTEIAACADGKTAALMCTVFVREDGLPALECTAGFSPACWRADDGRLLFATVNGLVVVNPADVKPNRWPPGVVIEELHIDGKLRALTAGRSRALGALEIEPGKHFLQFRYTGLSYSAPEKVRFRWKIDGINRDWQDGGTQRIIGIGPLEPGHYRLRVLASNSDGVWNEKGDTLDFKVLPYFWETAWFKAALAFLVLALIAGIGAMTQRARYRRRLREAERQRELERERTRIARDLHDDLGTSLTQISLLSALANRPKTPPDEKETIIHQVDNRAREMVTALDEIVWAVNPKNDTWYELANYLGFFAEEFFRSTDIRCRMDIPAQMPVNPLSSETRHHLFLAFKEATNNVAKHSGAGQVWVRINASEAEVIVSVEDDGRGFAPEDAEGASAGTRPAGGNGLVNMRRRMEQIGGRVEIHPGRESRGTVVVFYVPVKKDRQPE</sequence>
<gene>
    <name evidence="8" type="ORF">AW736_05215</name>
</gene>
<dbReference type="GO" id="GO:0016020">
    <property type="term" value="C:membrane"/>
    <property type="evidence" value="ECO:0007669"/>
    <property type="project" value="InterPro"/>
</dbReference>
<evidence type="ECO:0000313" key="9">
    <source>
        <dbReference type="Proteomes" id="UP000078486"/>
    </source>
</evidence>
<dbReference type="PROSITE" id="PS50109">
    <property type="entry name" value="HIS_KIN"/>
    <property type="match status" value="1"/>
</dbReference>
<keyword evidence="9" id="KW-1185">Reference proteome</keyword>
<dbReference type="Pfam" id="PF07494">
    <property type="entry name" value="Reg_prop"/>
    <property type="match status" value="3"/>
</dbReference>
<dbReference type="InterPro" id="IPR011123">
    <property type="entry name" value="Y_Y_Y"/>
</dbReference>
<comment type="caution">
    <text evidence="8">The sequence shown here is derived from an EMBL/GenBank/DDBJ whole genome shotgun (WGS) entry which is preliminary data.</text>
</comment>
<feature type="domain" description="Histidine kinase" evidence="7">
    <location>
        <begin position="875"/>
        <end position="1076"/>
    </location>
</feature>
<dbReference type="Gene3D" id="1.20.5.1930">
    <property type="match status" value="1"/>
</dbReference>
<dbReference type="CDD" id="cd16917">
    <property type="entry name" value="HATPase_UhpB-NarQ-NarX-like"/>
    <property type="match status" value="1"/>
</dbReference>
<dbReference type="EMBL" id="LRRQ01000042">
    <property type="protein sequence ID" value="OAM91034.1"/>
    <property type="molecule type" value="Genomic_DNA"/>
</dbReference>
<dbReference type="Pfam" id="PF02518">
    <property type="entry name" value="HATPase_c"/>
    <property type="match status" value="1"/>
</dbReference>
<name>A0A178IMC3_9BACT</name>
<keyword evidence="5" id="KW-0472">Membrane</keyword>
<dbReference type="PANTHER" id="PTHR24421">
    <property type="entry name" value="NITRATE/NITRITE SENSOR PROTEIN NARX-RELATED"/>
    <property type="match status" value="1"/>
</dbReference>
<evidence type="ECO:0000256" key="5">
    <source>
        <dbReference type="SAM" id="Phobius"/>
    </source>
</evidence>
<evidence type="ECO:0000256" key="3">
    <source>
        <dbReference type="ARBA" id="ARBA00023012"/>
    </source>
</evidence>
<dbReference type="PANTHER" id="PTHR24421:SF63">
    <property type="entry name" value="SENSOR HISTIDINE KINASE DESK"/>
    <property type="match status" value="1"/>
</dbReference>
<keyword evidence="2" id="KW-0418">Kinase</keyword>
<evidence type="ECO:0000256" key="4">
    <source>
        <dbReference type="SAM" id="MobiDB-lite"/>
    </source>
</evidence>